<dbReference type="InterPro" id="IPR050259">
    <property type="entry name" value="SDR"/>
</dbReference>
<dbReference type="FunFam" id="3.40.50.720:FF:000084">
    <property type="entry name" value="Short-chain dehydrogenase reductase"/>
    <property type="match status" value="1"/>
</dbReference>
<accession>A0AAD0KRH5</accession>
<evidence type="ECO:0000256" key="3">
    <source>
        <dbReference type="RuleBase" id="RU000363"/>
    </source>
</evidence>
<dbReference type="CDD" id="cd05233">
    <property type="entry name" value="SDR_c"/>
    <property type="match status" value="1"/>
</dbReference>
<evidence type="ECO:0000313" key="5">
    <source>
        <dbReference type="Proteomes" id="UP000249163"/>
    </source>
</evidence>
<keyword evidence="2" id="KW-0560">Oxidoreductase</keyword>
<evidence type="ECO:0000256" key="1">
    <source>
        <dbReference type="ARBA" id="ARBA00006484"/>
    </source>
</evidence>
<sequence>MDTKLHLEGKTTLVTGSTSGIGKAIAKSLVREGAAVLVNGRHADKVKQTIEEIRAEHPKAVLYPAVADLGTEEGCRKLIEKYPMVDILINNLGIFEPAEYFDIPDAEWFKFFEVNVMSGVRLSRHYLQRMLEKNEGRVIFIASEAAIMPSQEMAHYSATKTMQLSLSRSLAELTKSTKVTVNTVMPGSTLTEGVETMLNTLYPEENLTIEEAEIRFMKENRPTSIIQRLIRPEEIADLVVFLSSPLSSAINGSAFRIDGGLVRNVF</sequence>
<dbReference type="SUPFAM" id="SSF51735">
    <property type="entry name" value="NAD(P)-binding Rossmann-fold domains"/>
    <property type="match status" value="1"/>
</dbReference>
<gene>
    <name evidence="4" type="ORF">CD191_23780</name>
</gene>
<dbReference type="Pfam" id="PF00106">
    <property type="entry name" value="adh_short"/>
    <property type="match status" value="1"/>
</dbReference>
<dbReference type="Gene3D" id="3.40.50.720">
    <property type="entry name" value="NAD(P)-binding Rossmann-like Domain"/>
    <property type="match status" value="1"/>
</dbReference>
<dbReference type="InterPro" id="IPR002347">
    <property type="entry name" value="SDR_fam"/>
</dbReference>
<proteinExistence type="inferred from homology"/>
<name>A0AAD0KRH5_9BACL</name>
<evidence type="ECO:0000313" key="4">
    <source>
        <dbReference type="EMBL" id="AWV35418.1"/>
    </source>
</evidence>
<dbReference type="EMBL" id="CP021965">
    <property type="protein sequence ID" value="AWV35418.1"/>
    <property type="molecule type" value="Genomic_DNA"/>
</dbReference>
<dbReference type="AlphaFoldDB" id="A0AAD0KRH5"/>
<reference evidence="4 5" key="1">
    <citation type="submission" date="2017-06" db="EMBL/GenBank/DDBJ databases">
        <title>Complete genome sequence of Paenibacillus odorifer CBA7130.</title>
        <authorList>
            <person name="Nam Y.-D."/>
            <person name="Kang J."/>
            <person name="Chung W.-H."/>
        </authorList>
    </citation>
    <scope>NUCLEOTIDE SEQUENCE [LARGE SCALE GENOMIC DNA]</scope>
    <source>
        <strain evidence="4 5">CBA7130</strain>
    </source>
</reference>
<dbReference type="GO" id="GO:0008206">
    <property type="term" value="P:bile acid metabolic process"/>
    <property type="evidence" value="ECO:0007669"/>
    <property type="project" value="UniProtKB-ARBA"/>
</dbReference>
<dbReference type="InterPro" id="IPR036291">
    <property type="entry name" value="NAD(P)-bd_dom_sf"/>
</dbReference>
<dbReference type="Proteomes" id="UP000249163">
    <property type="component" value="Chromosome"/>
</dbReference>
<comment type="similarity">
    <text evidence="1 3">Belongs to the short-chain dehydrogenases/reductases (SDR) family.</text>
</comment>
<organism evidence="4 5">
    <name type="scientific">Paenibacillus odorifer</name>
    <dbReference type="NCBI Taxonomy" id="189426"/>
    <lineage>
        <taxon>Bacteria</taxon>
        <taxon>Bacillati</taxon>
        <taxon>Bacillota</taxon>
        <taxon>Bacilli</taxon>
        <taxon>Bacillales</taxon>
        <taxon>Paenibacillaceae</taxon>
        <taxon>Paenibacillus</taxon>
    </lineage>
</organism>
<dbReference type="PRINTS" id="PR00080">
    <property type="entry name" value="SDRFAMILY"/>
</dbReference>
<dbReference type="GO" id="GO:0016491">
    <property type="term" value="F:oxidoreductase activity"/>
    <property type="evidence" value="ECO:0007669"/>
    <property type="project" value="UniProtKB-KW"/>
</dbReference>
<dbReference type="PANTHER" id="PTHR42879">
    <property type="entry name" value="3-OXOACYL-(ACYL-CARRIER-PROTEIN) REDUCTASE"/>
    <property type="match status" value="1"/>
</dbReference>
<dbReference type="RefSeq" id="WP_111505329.1">
    <property type="nucleotide sequence ID" value="NZ_CP021965.1"/>
</dbReference>
<dbReference type="PRINTS" id="PR00081">
    <property type="entry name" value="GDHRDH"/>
</dbReference>
<protein>
    <submittedName>
        <fullName evidence="4">3-oxoacyl-ACP reductase</fullName>
    </submittedName>
</protein>
<evidence type="ECO:0000256" key="2">
    <source>
        <dbReference type="ARBA" id="ARBA00023002"/>
    </source>
</evidence>